<dbReference type="GO" id="GO:0031470">
    <property type="term" value="C:carboxysome"/>
    <property type="evidence" value="ECO:0007669"/>
    <property type="project" value="UniProtKB-ARBA"/>
</dbReference>
<evidence type="ECO:0000256" key="5">
    <source>
        <dbReference type="RuleBase" id="RU367021"/>
    </source>
</evidence>
<keyword evidence="2 5" id="KW-0808">Transferase</keyword>
<evidence type="ECO:0000256" key="4">
    <source>
        <dbReference type="ARBA" id="ARBA00023315"/>
    </source>
</evidence>
<reference evidence="8" key="1">
    <citation type="submission" date="2015-10" db="EMBL/GenBank/DDBJ databases">
        <authorList>
            <person name="Regsiter A."/>
            <person name="william w."/>
        </authorList>
    </citation>
    <scope>NUCLEOTIDE SEQUENCE [LARGE SCALE GENOMIC DNA]</scope>
</reference>
<dbReference type="PANTHER" id="PTHR43017">
    <property type="entry name" value="GALACTOSIDE O-ACETYLTRANSFERASE"/>
    <property type="match status" value="1"/>
</dbReference>
<protein>
    <recommendedName>
        <fullName evidence="5">Acetyltransferase</fullName>
        <ecNumber evidence="5">2.3.1.-</ecNumber>
    </recommendedName>
</protein>
<comment type="similarity">
    <text evidence="1 5">Belongs to the transferase hexapeptide repeat family.</text>
</comment>
<evidence type="ECO:0000313" key="7">
    <source>
        <dbReference type="EMBL" id="CUR35101.1"/>
    </source>
</evidence>
<evidence type="ECO:0000259" key="6">
    <source>
        <dbReference type="SMART" id="SM01266"/>
    </source>
</evidence>
<dbReference type="InterPro" id="IPR039369">
    <property type="entry name" value="LacA-like"/>
</dbReference>
<dbReference type="EC" id="2.3.1.-" evidence="5"/>
<evidence type="ECO:0000256" key="2">
    <source>
        <dbReference type="ARBA" id="ARBA00022679"/>
    </source>
</evidence>
<proteinExistence type="inferred from homology"/>
<dbReference type="InterPro" id="IPR011004">
    <property type="entry name" value="Trimer_LpxA-like_sf"/>
</dbReference>
<dbReference type="SUPFAM" id="SSF51161">
    <property type="entry name" value="Trimeric LpxA-like enzymes"/>
    <property type="match status" value="1"/>
</dbReference>
<evidence type="ECO:0000256" key="3">
    <source>
        <dbReference type="ARBA" id="ARBA00022737"/>
    </source>
</evidence>
<name>A0A1J1LRB0_9CYAN</name>
<dbReference type="SMART" id="SM01266">
    <property type="entry name" value="Mac"/>
    <property type="match status" value="1"/>
</dbReference>
<dbReference type="InterPro" id="IPR024688">
    <property type="entry name" value="Mac_dom"/>
</dbReference>
<dbReference type="InterPro" id="IPR018357">
    <property type="entry name" value="Hexapep_transf_CS"/>
</dbReference>
<dbReference type="PANTHER" id="PTHR43017:SF1">
    <property type="entry name" value="ACETYLTRANSFERASE YJL218W-RELATED"/>
    <property type="match status" value="1"/>
</dbReference>
<dbReference type="Pfam" id="PF12464">
    <property type="entry name" value="Mac"/>
    <property type="match status" value="1"/>
</dbReference>
<dbReference type="EMBL" id="CZDF01000172">
    <property type="protein sequence ID" value="CUR35101.1"/>
    <property type="molecule type" value="Genomic_DNA"/>
</dbReference>
<keyword evidence="4 5" id="KW-0012">Acyltransferase</keyword>
<dbReference type="Pfam" id="PF00132">
    <property type="entry name" value="Hexapep"/>
    <property type="match status" value="1"/>
</dbReference>
<dbReference type="Proteomes" id="UP000184315">
    <property type="component" value="Unassembled WGS sequence"/>
</dbReference>
<sequence length="193" mass="21407">MLINIMENISPTEQEKMLSGALYFANDAELISTRKRASKLTRLYNNTTEEQLEKRQEILLELFAKIGDNVQITPPFYCDYGCYIKLGSNVYMNYNCIILDCNFVEIGDNVLLAPNVQIYTAYHPIEPELRLTGKELAAPIKIGHNVWIGGGTIICPGIEIGDNTTIGAGSVVVNNIPERVVAAGNPCRVIRTL</sequence>
<organism evidence="7 8">
    <name type="scientific">Planktothrix tepida PCC 9214</name>
    <dbReference type="NCBI Taxonomy" id="671072"/>
    <lineage>
        <taxon>Bacteria</taxon>
        <taxon>Bacillati</taxon>
        <taxon>Cyanobacteriota</taxon>
        <taxon>Cyanophyceae</taxon>
        <taxon>Oscillatoriophycideae</taxon>
        <taxon>Oscillatoriales</taxon>
        <taxon>Microcoleaceae</taxon>
        <taxon>Planktothrix</taxon>
    </lineage>
</organism>
<keyword evidence="3" id="KW-0677">Repeat</keyword>
<dbReference type="STRING" id="671072.PL9214650540"/>
<dbReference type="InterPro" id="IPR001451">
    <property type="entry name" value="Hexapep"/>
</dbReference>
<gene>
    <name evidence="7" type="ORF">PL9214650540</name>
</gene>
<dbReference type="GO" id="GO:0008870">
    <property type="term" value="F:galactoside O-acetyltransferase activity"/>
    <property type="evidence" value="ECO:0007669"/>
    <property type="project" value="TreeGrafter"/>
</dbReference>
<feature type="domain" description="Maltose/galactoside acetyltransferase" evidence="6">
    <location>
        <begin position="14"/>
        <end position="68"/>
    </location>
</feature>
<evidence type="ECO:0000256" key="1">
    <source>
        <dbReference type="ARBA" id="ARBA00007274"/>
    </source>
</evidence>
<dbReference type="FunFam" id="2.160.10.10:FF:000008">
    <property type="entry name" value="Maltose O-acetyltransferase"/>
    <property type="match status" value="1"/>
</dbReference>
<accession>A0A1J1LRB0</accession>
<dbReference type="Gene3D" id="2.160.10.10">
    <property type="entry name" value="Hexapeptide repeat proteins"/>
    <property type="match status" value="1"/>
</dbReference>
<dbReference type="GO" id="GO:0043886">
    <property type="term" value="F:structural constituent of carboxysome shell"/>
    <property type="evidence" value="ECO:0007669"/>
    <property type="project" value="UniProtKB-ARBA"/>
</dbReference>
<keyword evidence="8" id="KW-1185">Reference proteome</keyword>
<dbReference type="AlphaFoldDB" id="A0A1J1LRB0"/>
<dbReference type="CDD" id="cd03357">
    <property type="entry name" value="LbH_MAT_GAT"/>
    <property type="match status" value="1"/>
</dbReference>
<evidence type="ECO:0000313" key="8">
    <source>
        <dbReference type="Proteomes" id="UP000184315"/>
    </source>
</evidence>
<dbReference type="PROSITE" id="PS00101">
    <property type="entry name" value="HEXAPEP_TRANSFERASES"/>
    <property type="match status" value="1"/>
</dbReference>